<dbReference type="Pfam" id="PF00106">
    <property type="entry name" value="adh_short"/>
    <property type="match status" value="1"/>
</dbReference>
<sequence>MALAAASLLLFGLPSVLIISFLAITRVVSRCQSPKELKGRAVLITGCDSGFGHHLAKHLDSRGVVVFAGCLFPEGHGAQSLKKDCSSNLKLLKLDVTSDEDVQKAKEVVQANLPEKGLWAVVNNAGITDWAEIEWSTTDDFQKMVDVNLFGCIRTSIAFLPMVRASKGRMVYVSSILSFFNCLNMGAYSVSKRGMEAFADCLRVEMASFGVKVSIIQPGNFGPATNILRRKTGSDIWERLSDERKQMFNRQYIDLASEYFMTTCNSGFTNTEMVTDAMVHAITSSHPKYRYLLVSKLDMFFFYAFPYLPTFLTDAIFTLSPMYHRRKAMLFSK</sequence>
<dbReference type="PANTHER" id="PTHR43313:SF43">
    <property type="entry name" value="D-BETA-HYDROXYBUTYRATE DEHYDROGENASE, MITOCHONDRIAL"/>
    <property type="match status" value="1"/>
</dbReference>
<gene>
    <name evidence="5" type="primary">zgc:113142</name>
</gene>
<dbReference type="InterPro" id="IPR002347">
    <property type="entry name" value="SDR_fam"/>
</dbReference>
<keyword evidence="4" id="KW-0472">Membrane</keyword>
<dbReference type="SUPFAM" id="SSF51735">
    <property type="entry name" value="NAD(P)-binding Rossmann-fold domains"/>
    <property type="match status" value="1"/>
</dbReference>
<keyword evidence="4" id="KW-0812">Transmembrane</keyword>
<dbReference type="GeneTree" id="ENSGT00940000164908"/>
<dbReference type="PRINTS" id="PR00081">
    <property type="entry name" value="GDHRDH"/>
</dbReference>
<evidence type="ECO:0000313" key="5">
    <source>
        <dbReference type="Ensembl" id="ENSMMDP00005009883.1"/>
    </source>
</evidence>
<keyword evidence="6" id="KW-1185">Reference proteome</keyword>
<dbReference type="GO" id="GO:0008202">
    <property type="term" value="P:steroid metabolic process"/>
    <property type="evidence" value="ECO:0007669"/>
    <property type="project" value="TreeGrafter"/>
</dbReference>
<protein>
    <submittedName>
        <fullName evidence="5">Zgc:113142</fullName>
    </submittedName>
</protein>
<evidence type="ECO:0000313" key="6">
    <source>
        <dbReference type="Proteomes" id="UP000472263"/>
    </source>
</evidence>
<dbReference type="PRINTS" id="PR00080">
    <property type="entry name" value="SDRFAMILY"/>
</dbReference>
<dbReference type="PROSITE" id="PS00061">
    <property type="entry name" value="ADH_SHORT"/>
    <property type="match status" value="1"/>
</dbReference>
<dbReference type="Proteomes" id="UP000472263">
    <property type="component" value="Chromosome 22"/>
</dbReference>
<reference evidence="5" key="1">
    <citation type="submission" date="2019-06" db="EMBL/GenBank/DDBJ databases">
        <authorList>
            <consortium name="Wellcome Sanger Institute Data Sharing"/>
        </authorList>
    </citation>
    <scope>NUCLEOTIDE SEQUENCE [LARGE SCALE GENOMIC DNA]</scope>
</reference>
<accession>A0A667X7E8</accession>
<proteinExistence type="inferred from homology"/>
<organism evidence="5 6">
    <name type="scientific">Myripristis murdjan</name>
    <name type="common">pinecone soldierfish</name>
    <dbReference type="NCBI Taxonomy" id="586833"/>
    <lineage>
        <taxon>Eukaryota</taxon>
        <taxon>Metazoa</taxon>
        <taxon>Chordata</taxon>
        <taxon>Craniata</taxon>
        <taxon>Vertebrata</taxon>
        <taxon>Euteleostomi</taxon>
        <taxon>Actinopterygii</taxon>
        <taxon>Neopterygii</taxon>
        <taxon>Teleostei</taxon>
        <taxon>Neoteleostei</taxon>
        <taxon>Acanthomorphata</taxon>
        <taxon>Holocentriformes</taxon>
        <taxon>Holocentridae</taxon>
        <taxon>Myripristis</taxon>
    </lineage>
</organism>
<dbReference type="InParanoid" id="A0A667X7E8"/>
<evidence type="ECO:0000256" key="3">
    <source>
        <dbReference type="RuleBase" id="RU000363"/>
    </source>
</evidence>
<reference evidence="5" key="3">
    <citation type="submission" date="2025-09" db="UniProtKB">
        <authorList>
            <consortium name="Ensembl"/>
        </authorList>
    </citation>
    <scope>IDENTIFICATION</scope>
</reference>
<name>A0A667X7E8_9TELE</name>
<dbReference type="OrthoDB" id="2102561at2759"/>
<keyword evidence="2" id="KW-0560">Oxidoreductase</keyword>
<keyword evidence="4" id="KW-1133">Transmembrane helix</keyword>
<dbReference type="AlphaFoldDB" id="A0A667X7E8"/>
<dbReference type="PANTHER" id="PTHR43313">
    <property type="entry name" value="SHORT-CHAIN DEHYDROGENASE/REDUCTASE FAMILY 9C"/>
    <property type="match status" value="1"/>
</dbReference>
<dbReference type="Ensembl" id="ENSMMDT00005010191.1">
    <property type="protein sequence ID" value="ENSMMDP00005009883.1"/>
    <property type="gene ID" value="ENSMMDG00005005401.1"/>
</dbReference>
<evidence type="ECO:0000256" key="2">
    <source>
        <dbReference type="ARBA" id="ARBA00023002"/>
    </source>
</evidence>
<reference evidence="5" key="2">
    <citation type="submission" date="2025-08" db="UniProtKB">
        <authorList>
            <consortium name="Ensembl"/>
        </authorList>
    </citation>
    <scope>IDENTIFICATION</scope>
</reference>
<feature type="transmembrane region" description="Helical" evidence="4">
    <location>
        <begin position="300"/>
        <end position="323"/>
    </location>
</feature>
<evidence type="ECO:0000256" key="4">
    <source>
        <dbReference type="SAM" id="Phobius"/>
    </source>
</evidence>
<evidence type="ECO:0000256" key="1">
    <source>
        <dbReference type="ARBA" id="ARBA00006484"/>
    </source>
</evidence>
<dbReference type="Gene3D" id="3.40.50.720">
    <property type="entry name" value="NAD(P)-binding Rossmann-like Domain"/>
    <property type="match status" value="1"/>
</dbReference>
<comment type="similarity">
    <text evidence="1 3">Belongs to the short-chain dehydrogenases/reductases (SDR) family.</text>
</comment>
<dbReference type="GO" id="GO:0016491">
    <property type="term" value="F:oxidoreductase activity"/>
    <property type="evidence" value="ECO:0007669"/>
    <property type="project" value="UniProtKB-KW"/>
</dbReference>
<dbReference type="InterPro" id="IPR020904">
    <property type="entry name" value="Sc_DH/Rdtase_CS"/>
</dbReference>
<dbReference type="InterPro" id="IPR036291">
    <property type="entry name" value="NAD(P)-bd_dom_sf"/>
</dbReference>